<dbReference type="InterPro" id="IPR050345">
    <property type="entry name" value="Aliph_Amidase/BUP"/>
</dbReference>
<dbReference type="SUPFAM" id="SSF56317">
    <property type="entry name" value="Carbon-nitrogen hydrolase"/>
    <property type="match status" value="1"/>
</dbReference>
<accession>A0AAU8GBH1</accession>
<gene>
    <name evidence="3" type="ORF">ABV300_07350</name>
    <name evidence="4" type="ORF">ABV300_07560</name>
</gene>
<evidence type="ECO:0000313" key="4">
    <source>
        <dbReference type="EMBL" id="XCH33001.1"/>
    </source>
</evidence>
<protein>
    <submittedName>
        <fullName evidence="4">Carbon-nitrogen hydrolase family protein</fullName>
    </submittedName>
</protein>
<dbReference type="Pfam" id="PF00795">
    <property type="entry name" value="CN_hydrolase"/>
    <property type="match status" value="1"/>
</dbReference>
<dbReference type="Gene3D" id="3.60.110.10">
    <property type="entry name" value="Carbon-nitrogen hydrolase"/>
    <property type="match status" value="1"/>
</dbReference>
<name>A0AAU8GBH1_9CHLR</name>
<dbReference type="AlphaFoldDB" id="A0AAU8GBH1"/>
<evidence type="ECO:0000256" key="1">
    <source>
        <dbReference type="ARBA" id="ARBA00022801"/>
    </source>
</evidence>
<feature type="domain" description="CN hydrolase" evidence="2">
    <location>
        <begin position="1"/>
        <end position="256"/>
    </location>
</feature>
<evidence type="ECO:0000259" key="2">
    <source>
        <dbReference type="PROSITE" id="PS50263"/>
    </source>
</evidence>
<keyword evidence="1 4" id="KW-0378">Hydrolase</keyword>
<dbReference type="PROSITE" id="PS50263">
    <property type="entry name" value="CN_HYDROLASE"/>
    <property type="match status" value="1"/>
</dbReference>
<dbReference type="EMBL" id="CP159307">
    <property type="protein sequence ID" value="XCH32961.1"/>
    <property type="molecule type" value="Genomic_DNA"/>
</dbReference>
<dbReference type="EMBL" id="CP159307">
    <property type="protein sequence ID" value="XCH33001.1"/>
    <property type="molecule type" value="Genomic_DNA"/>
</dbReference>
<dbReference type="GO" id="GO:0033388">
    <property type="term" value="P:putrescine biosynthetic process from arginine"/>
    <property type="evidence" value="ECO:0007669"/>
    <property type="project" value="TreeGrafter"/>
</dbReference>
<dbReference type="PANTHER" id="PTHR43674:SF2">
    <property type="entry name" value="BETA-UREIDOPROPIONASE"/>
    <property type="match status" value="1"/>
</dbReference>
<dbReference type="RefSeq" id="WP_353714224.1">
    <property type="nucleotide sequence ID" value="NZ_CP159307.1"/>
</dbReference>
<dbReference type="PANTHER" id="PTHR43674">
    <property type="entry name" value="NITRILASE C965.09-RELATED"/>
    <property type="match status" value="1"/>
</dbReference>
<dbReference type="InterPro" id="IPR036526">
    <property type="entry name" value="C-N_Hydrolase_sf"/>
</dbReference>
<dbReference type="CDD" id="cd07197">
    <property type="entry name" value="nitrilase"/>
    <property type="match status" value="1"/>
</dbReference>
<dbReference type="GO" id="GO:0050126">
    <property type="term" value="F:N-carbamoylputrescine amidase activity"/>
    <property type="evidence" value="ECO:0007669"/>
    <property type="project" value="TreeGrafter"/>
</dbReference>
<sequence length="256" mass="29015">MKVAFFHIEPKPGQIEANRHLYERLISASAVLGTRWILTPELGISGYYFTDIIGTNWIKPQPDEWMNKIKLESRRLDLTIFLSHPERDKKTGKFHNTLFAIDKGRIAGRHRKIEVHPGAEEAWSSPGDSLKPFAIDGARIGMLICADTWDTHHGLELQKKAAELLVVSAAWGQKYPPLENWKTLSLSTGLPVWVCNRTGQERNVDWTQAESMVLAKGQPVLRYSGKPALLVFDWDFERMSPVSAEFTVIPVDGREI</sequence>
<dbReference type="InterPro" id="IPR003010">
    <property type="entry name" value="C-N_Hydrolase"/>
</dbReference>
<evidence type="ECO:0000313" key="3">
    <source>
        <dbReference type="EMBL" id="XCH32961.1"/>
    </source>
</evidence>
<organism evidence="4">
    <name type="scientific">Dehalogenimonas sp. 4OHTPN</name>
    <dbReference type="NCBI Taxonomy" id="3166643"/>
    <lineage>
        <taxon>Bacteria</taxon>
        <taxon>Bacillati</taxon>
        <taxon>Chloroflexota</taxon>
        <taxon>Dehalococcoidia</taxon>
        <taxon>Dehalococcoidales</taxon>
        <taxon>Dehalococcoidaceae</taxon>
        <taxon>Dehalogenimonas</taxon>
    </lineage>
</organism>
<proteinExistence type="predicted"/>
<reference evidence="4" key="1">
    <citation type="submission" date="2024-06" db="EMBL/GenBank/DDBJ databases">
        <title>A Novel Isolate, Dehalogenimonas sp. Strain 4OHTPN, Dechlorinates Aromatic 4 Hydroxy chlorothalonil by a Novel Reductive Dehalogenase.</title>
        <authorList>
            <person name="Liu G."/>
        </authorList>
    </citation>
    <scope>NUCLEOTIDE SEQUENCE</scope>
    <source>
        <strain evidence="4">4OHTPN</strain>
    </source>
</reference>